<accession>A0A084EEN2</accession>
<keyword evidence="2" id="KW-0227">DNA damage</keyword>
<evidence type="ECO:0000256" key="3">
    <source>
        <dbReference type="SAM" id="MobiDB-lite"/>
    </source>
</evidence>
<dbReference type="GO" id="GO:0003690">
    <property type="term" value="F:double-stranded DNA binding"/>
    <property type="evidence" value="ECO:0007669"/>
    <property type="project" value="UniProtKB-UniRule"/>
</dbReference>
<evidence type="ECO:0000313" key="5">
    <source>
        <dbReference type="EMBL" id="KEZ16424.1"/>
    </source>
</evidence>
<dbReference type="eggNOG" id="COG1273">
    <property type="taxonomic scope" value="Bacteria"/>
</dbReference>
<comment type="function">
    <text evidence="2">With LigD forms a non-homologous end joining (NHEJ) DNA repair enzyme, which repairs dsDNA breaks with reduced fidelity. Binds linear dsDNA with 5'- and 3'- overhangs but not closed circular dsDNA nor ssDNA. Recruits and stimulates the ligase activity of LigD.</text>
</comment>
<dbReference type="PIRSF" id="PIRSF006493">
    <property type="entry name" value="Prok_Ku"/>
    <property type="match status" value="1"/>
</dbReference>
<dbReference type="Gene3D" id="2.40.290.10">
    <property type="match status" value="1"/>
</dbReference>
<dbReference type="InterPro" id="IPR009187">
    <property type="entry name" value="Prok_Ku"/>
</dbReference>
<dbReference type="PATRIC" id="fig|13690.10.peg.4228"/>
<dbReference type="AlphaFoldDB" id="A0A084EEN2"/>
<dbReference type="EMBL" id="JGVR01000033">
    <property type="protein sequence ID" value="KEZ16424.1"/>
    <property type="molecule type" value="Genomic_DNA"/>
</dbReference>
<organism evidence="5 7">
    <name type="scientific">Sphingobium yanoikuyae</name>
    <name type="common">Sphingomonas yanoikuyae</name>
    <dbReference type="NCBI Taxonomy" id="13690"/>
    <lineage>
        <taxon>Bacteria</taxon>
        <taxon>Pseudomonadati</taxon>
        <taxon>Pseudomonadota</taxon>
        <taxon>Alphaproteobacteria</taxon>
        <taxon>Sphingomonadales</taxon>
        <taxon>Sphingomonadaceae</taxon>
        <taxon>Sphingobium</taxon>
    </lineage>
</organism>
<dbReference type="Proteomes" id="UP000028534">
    <property type="component" value="Unassembled WGS sequence"/>
</dbReference>
<reference evidence="6 8" key="2">
    <citation type="submission" date="2020-04" db="EMBL/GenBank/DDBJ databases">
        <title>The Whole Genome Analysis of High salt-tolerant Sphingobium yanoikuyae YC-XJ2 with Aryl organophosphorus flame retardants (aryl-OPFRs)-degrading capacity and characteristics of Related phosphotriesterase.</title>
        <authorList>
            <person name="Li X."/>
        </authorList>
    </citation>
    <scope>NUCLEOTIDE SEQUENCE [LARGE SCALE GENOMIC DNA]</scope>
    <source>
        <strain evidence="6 8">YC-XJ2</strain>
        <plasmid evidence="6">p-A-Sy</plasmid>
        <plasmid evidence="8">p-a-sy</plasmid>
    </source>
</reference>
<dbReference type="GO" id="GO:0006310">
    <property type="term" value="P:DNA recombination"/>
    <property type="evidence" value="ECO:0007669"/>
    <property type="project" value="UniProtKB-KW"/>
</dbReference>
<evidence type="ECO:0000313" key="8">
    <source>
        <dbReference type="Proteomes" id="UP000502611"/>
    </source>
</evidence>
<protein>
    <recommendedName>
        <fullName evidence="2">Non-homologous end joining protein Ku</fullName>
    </recommendedName>
</protein>
<dbReference type="InterPro" id="IPR006164">
    <property type="entry name" value="DNA_bd_Ku70/Ku80"/>
</dbReference>
<sequence length="294" mass="32649">MAARAYWQGQLKLALVSIPVEVYPATKSGAAVSFRQIHEPTGKPIRYEKVVNGVGPVDRDEILKGFELSKGNYVLLEQEEIEAVKIESRKTLDLVQFVEADAIDVLYYEKPYFVIPADDLAEEAYAVLRDALRKAKKVGLGQLSVRGREQLVSIKPCGRGLVMEVLRYADEVTKAQTYFRGLPADTADDDMLDLATSIIDKRTAPFRPEEFHDRYVDALHRLIEKKKKAKGKRIIEEVDEEPARKGGNVIDLMAALKKSAGETARTTAKKKSPKSGSATDAGNRRATATKRKSA</sequence>
<keyword evidence="2" id="KW-0233">DNA recombination</keyword>
<dbReference type="EMBL" id="CP053022">
    <property type="protein sequence ID" value="QJR05847.1"/>
    <property type="molecule type" value="Genomic_DNA"/>
</dbReference>
<keyword evidence="6" id="KW-0614">Plasmid</keyword>
<evidence type="ECO:0000313" key="7">
    <source>
        <dbReference type="Proteomes" id="UP000028534"/>
    </source>
</evidence>
<geneLocation type="plasmid" evidence="6">
    <name>p-A-Sy</name>
</geneLocation>
<name>A0A084EEN2_SPHYA</name>
<feature type="region of interest" description="Disordered" evidence="3">
    <location>
        <begin position="261"/>
        <end position="294"/>
    </location>
</feature>
<evidence type="ECO:0000259" key="4">
    <source>
        <dbReference type="SMART" id="SM00559"/>
    </source>
</evidence>
<dbReference type="SUPFAM" id="SSF100939">
    <property type="entry name" value="SPOC domain-like"/>
    <property type="match status" value="1"/>
</dbReference>
<dbReference type="HAMAP" id="MF_01875">
    <property type="entry name" value="Prokaryotic_Ku"/>
    <property type="match status" value="1"/>
</dbReference>
<comment type="similarity">
    <text evidence="2">Belongs to the prokaryotic Ku family.</text>
</comment>
<proteinExistence type="inferred from homology"/>
<dbReference type="PANTHER" id="PTHR41251:SF1">
    <property type="entry name" value="NON-HOMOLOGOUS END JOINING PROTEIN KU"/>
    <property type="match status" value="1"/>
</dbReference>
<evidence type="ECO:0000256" key="1">
    <source>
        <dbReference type="ARBA" id="ARBA00023125"/>
    </source>
</evidence>
<keyword evidence="2" id="KW-0234">DNA repair</keyword>
<dbReference type="InterPro" id="IPR016194">
    <property type="entry name" value="SPOC-like_C_dom_sf"/>
</dbReference>
<reference evidence="5 7" key="1">
    <citation type="submission" date="2014-03" db="EMBL/GenBank/DDBJ databases">
        <title>Genome sequence of Sphingobium yanoikuyae B1.</title>
        <authorList>
            <person name="Gan H.M."/>
            <person name="Gan H.Y."/>
            <person name="Savka M.A."/>
        </authorList>
    </citation>
    <scope>NUCLEOTIDE SEQUENCE [LARGE SCALE GENOMIC DNA]</scope>
    <source>
        <strain evidence="5 7">B1</strain>
    </source>
</reference>
<dbReference type="NCBIfam" id="TIGR02772">
    <property type="entry name" value="Ku_bact"/>
    <property type="match status" value="1"/>
</dbReference>
<dbReference type="SMART" id="SM00559">
    <property type="entry name" value="Ku78"/>
    <property type="match status" value="1"/>
</dbReference>
<evidence type="ECO:0000256" key="2">
    <source>
        <dbReference type="HAMAP-Rule" id="MF_01875"/>
    </source>
</evidence>
<dbReference type="GO" id="GO:0006303">
    <property type="term" value="P:double-strand break repair via nonhomologous end joining"/>
    <property type="evidence" value="ECO:0007669"/>
    <property type="project" value="UniProtKB-UniRule"/>
</dbReference>
<dbReference type="Proteomes" id="UP000502611">
    <property type="component" value="Plasmid p-A-Sy"/>
</dbReference>
<dbReference type="RefSeq" id="WP_017503605.1">
    <property type="nucleotide sequence ID" value="NZ_CP053022.1"/>
</dbReference>
<evidence type="ECO:0000313" key="6">
    <source>
        <dbReference type="EMBL" id="QJR05847.1"/>
    </source>
</evidence>
<keyword evidence="1 2" id="KW-0238">DNA-binding</keyword>
<dbReference type="Pfam" id="PF02735">
    <property type="entry name" value="Ku"/>
    <property type="match status" value="1"/>
</dbReference>
<geneLocation type="plasmid" evidence="8">
    <name>p-a-sy</name>
</geneLocation>
<feature type="domain" description="Ku" evidence="4">
    <location>
        <begin position="54"/>
        <end position="183"/>
    </location>
</feature>
<comment type="subunit">
    <text evidence="2">Homodimer. Interacts with LigD.</text>
</comment>
<gene>
    <name evidence="2" type="primary">ku</name>
    <name evidence="5" type="ORF">CP98_04114</name>
    <name evidence="6" type="ORF">HH800_26815</name>
</gene>
<dbReference type="PANTHER" id="PTHR41251">
    <property type="entry name" value="NON-HOMOLOGOUS END JOINING PROTEIN KU"/>
    <property type="match status" value="1"/>
</dbReference>
<dbReference type="STRING" id="13690.AX777_17150"/>